<evidence type="ECO:0000313" key="3">
    <source>
        <dbReference type="EMBL" id="MCA9383021.1"/>
    </source>
</evidence>
<keyword evidence="2" id="KW-0472">Membrane</keyword>
<name>A0A955RIL5_9BACT</name>
<comment type="caution">
    <text evidence="3">The sequence shown here is derived from an EMBL/GenBank/DDBJ whole genome shotgun (WGS) entry which is preliminary data.</text>
</comment>
<proteinExistence type="predicted"/>
<accession>A0A955RIL5</accession>
<evidence type="ECO:0000256" key="2">
    <source>
        <dbReference type="SAM" id="Phobius"/>
    </source>
</evidence>
<dbReference type="EMBL" id="JAGQLK010000020">
    <property type="protein sequence ID" value="MCA9383021.1"/>
    <property type="molecule type" value="Genomic_DNA"/>
</dbReference>
<protein>
    <submittedName>
        <fullName evidence="3">Uncharacterized protein</fullName>
    </submittedName>
</protein>
<dbReference type="AlphaFoldDB" id="A0A955RIL5"/>
<feature type="region of interest" description="Disordered" evidence="1">
    <location>
        <begin position="1"/>
        <end position="77"/>
    </location>
</feature>
<reference evidence="3" key="1">
    <citation type="submission" date="2020-04" db="EMBL/GenBank/DDBJ databases">
        <authorList>
            <person name="Zhang T."/>
        </authorList>
    </citation>
    <scope>NUCLEOTIDE SEQUENCE</scope>
    <source>
        <strain evidence="3">HKST-UBA14</strain>
    </source>
</reference>
<dbReference type="Proteomes" id="UP000783287">
    <property type="component" value="Unassembled WGS sequence"/>
</dbReference>
<keyword evidence="2" id="KW-1133">Transmembrane helix</keyword>
<organism evidence="3 4">
    <name type="scientific">Candidatus Dojkabacteria bacterium</name>
    <dbReference type="NCBI Taxonomy" id="2099670"/>
    <lineage>
        <taxon>Bacteria</taxon>
        <taxon>Candidatus Dojkabacteria</taxon>
    </lineage>
</organism>
<evidence type="ECO:0000313" key="4">
    <source>
        <dbReference type="Proteomes" id="UP000783287"/>
    </source>
</evidence>
<feature type="compositionally biased region" description="Polar residues" evidence="1">
    <location>
        <begin position="1"/>
        <end position="23"/>
    </location>
</feature>
<keyword evidence="2" id="KW-0812">Transmembrane</keyword>
<sequence length="324" mass="35724">MDENTQTNPESMPDQMMQSNDSTVMPAETMQPAQSTDNMMQSDVQPAVAPETQQVEGAMQKETPVANTSTESPKPHKSNKNIIILLVLLLIALILGAVSVWLLTRPMEESDTDDTVEPTIEVTETPDIEPTVEPTSTVVLNEYVDNNFGTRFSYSDEFTIDNNNSDSTCLKTQVLDQVGNEDPIEKTVLCFKTEKIDYATAGWGVADLTGDLEFLQSITFAGNEYPGTSYYYGDGFAGAGDFSNIIEYNAGGVIVEIYNDLSTQSTFCSSQENGPYDQAFCEENGYCVFQDSCDDFEGELVIERKLTLEQLHKISEIISSVESL</sequence>
<feature type="compositionally biased region" description="Polar residues" evidence="1">
    <location>
        <begin position="31"/>
        <end position="44"/>
    </location>
</feature>
<reference evidence="3" key="2">
    <citation type="journal article" date="2021" name="Microbiome">
        <title>Successional dynamics and alternative stable states in a saline activated sludge microbial community over 9 years.</title>
        <authorList>
            <person name="Wang Y."/>
            <person name="Ye J."/>
            <person name="Ju F."/>
            <person name="Liu L."/>
            <person name="Boyd J.A."/>
            <person name="Deng Y."/>
            <person name="Parks D.H."/>
            <person name="Jiang X."/>
            <person name="Yin X."/>
            <person name="Woodcroft B.J."/>
            <person name="Tyson G.W."/>
            <person name="Hugenholtz P."/>
            <person name="Polz M.F."/>
            <person name="Zhang T."/>
        </authorList>
    </citation>
    <scope>NUCLEOTIDE SEQUENCE</scope>
    <source>
        <strain evidence="3">HKST-UBA14</strain>
    </source>
</reference>
<gene>
    <name evidence="3" type="ORF">KC909_01525</name>
</gene>
<feature type="transmembrane region" description="Helical" evidence="2">
    <location>
        <begin position="82"/>
        <end position="103"/>
    </location>
</feature>
<evidence type="ECO:0000256" key="1">
    <source>
        <dbReference type="SAM" id="MobiDB-lite"/>
    </source>
</evidence>